<dbReference type="AlphaFoldDB" id="A0A016AKQ1"/>
<feature type="transmembrane region" description="Helical" evidence="1">
    <location>
        <begin position="12"/>
        <end position="31"/>
    </location>
</feature>
<keyword evidence="1" id="KW-0812">Transmembrane</keyword>
<sequence>MGKMNIILCKYGILFPMGDIYSFFIICLIIFEAKKQESM</sequence>
<protein>
    <submittedName>
        <fullName evidence="2">Putative membrane protein</fullName>
    </submittedName>
</protein>
<organism evidence="2 3">
    <name type="scientific">Bacteroides fragilis str. 3976T8</name>
    <dbReference type="NCBI Taxonomy" id="1339314"/>
    <lineage>
        <taxon>Bacteria</taxon>
        <taxon>Pseudomonadati</taxon>
        <taxon>Bacteroidota</taxon>
        <taxon>Bacteroidia</taxon>
        <taxon>Bacteroidales</taxon>
        <taxon>Bacteroidaceae</taxon>
        <taxon>Bacteroides</taxon>
    </lineage>
</organism>
<reference evidence="2 3" key="1">
    <citation type="submission" date="2014-02" db="EMBL/GenBank/DDBJ databases">
        <authorList>
            <person name="Sears C."/>
            <person name="Carroll K."/>
            <person name="Sack B.R."/>
            <person name="Qadri F."/>
            <person name="Myers L.L."/>
            <person name="Chung G.-T."/>
            <person name="Escheverria P."/>
            <person name="Fraser C.M."/>
            <person name="Sadzewicz L."/>
            <person name="Shefchek K.A."/>
            <person name="Tallon L."/>
            <person name="Das S.P."/>
            <person name="Daugherty S."/>
            <person name="Mongodin E.F."/>
        </authorList>
    </citation>
    <scope>NUCLEOTIDE SEQUENCE [LARGE SCALE GENOMIC DNA]</scope>
    <source>
        <strain evidence="2 3">3976T8</strain>
    </source>
</reference>
<gene>
    <name evidence="2" type="ORF">M123_3600</name>
</gene>
<dbReference type="PATRIC" id="fig|1339314.3.peg.3752"/>
<keyword evidence="1" id="KW-1133">Transmembrane helix</keyword>
<comment type="caution">
    <text evidence="2">The sequence shown here is derived from an EMBL/GenBank/DDBJ whole genome shotgun (WGS) entry which is preliminary data.</text>
</comment>
<dbReference type="EMBL" id="JGDS01000062">
    <property type="protein sequence ID" value="EXZ71970.1"/>
    <property type="molecule type" value="Genomic_DNA"/>
</dbReference>
<evidence type="ECO:0000313" key="3">
    <source>
        <dbReference type="Proteomes" id="UP000020938"/>
    </source>
</evidence>
<proteinExistence type="predicted"/>
<accession>A0A016AKQ1</accession>
<dbReference type="Proteomes" id="UP000020938">
    <property type="component" value="Unassembled WGS sequence"/>
</dbReference>
<evidence type="ECO:0000313" key="2">
    <source>
        <dbReference type="EMBL" id="EXZ71970.1"/>
    </source>
</evidence>
<name>A0A016AKQ1_BACFG</name>
<keyword evidence="1" id="KW-0472">Membrane</keyword>
<evidence type="ECO:0000256" key="1">
    <source>
        <dbReference type="SAM" id="Phobius"/>
    </source>
</evidence>